<dbReference type="NCBIfam" id="TIGR01614">
    <property type="entry name" value="PME_inhib"/>
    <property type="match status" value="1"/>
</dbReference>
<evidence type="ECO:0000256" key="3">
    <source>
        <dbReference type="ARBA" id="ARBA00038471"/>
    </source>
</evidence>
<feature type="signal peptide" evidence="4">
    <location>
        <begin position="1"/>
        <end position="22"/>
    </location>
</feature>
<organism evidence="6 7">
    <name type="scientific">Turnera subulata</name>
    <dbReference type="NCBI Taxonomy" id="218843"/>
    <lineage>
        <taxon>Eukaryota</taxon>
        <taxon>Viridiplantae</taxon>
        <taxon>Streptophyta</taxon>
        <taxon>Embryophyta</taxon>
        <taxon>Tracheophyta</taxon>
        <taxon>Spermatophyta</taxon>
        <taxon>Magnoliopsida</taxon>
        <taxon>eudicotyledons</taxon>
        <taxon>Gunneridae</taxon>
        <taxon>Pentapetalae</taxon>
        <taxon>rosids</taxon>
        <taxon>fabids</taxon>
        <taxon>Malpighiales</taxon>
        <taxon>Passifloraceae</taxon>
        <taxon>Turnera</taxon>
    </lineage>
</organism>
<comment type="similarity">
    <text evidence="3">Belongs to the PMEI family.</text>
</comment>
<accession>A0A9Q0FE48</accession>
<dbReference type="SMART" id="SM00856">
    <property type="entry name" value="PMEI"/>
    <property type="match status" value="1"/>
</dbReference>
<evidence type="ECO:0000313" key="7">
    <source>
        <dbReference type="Proteomes" id="UP001141552"/>
    </source>
</evidence>
<dbReference type="OrthoDB" id="1899876at2759"/>
<dbReference type="Pfam" id="PF04043">
    <property type="entry name" value="PMEI"/>
    <property type="match status" value="1"/>
</dbReference>
<gene>
    <name evidence="6" type="ORF">Tsubulata_047995</name>
</gene>
<dbReference type="Gene3D" id="1.20.140.40">
    <property type="entry name" value="Invertase/pectin methylesterase inhibitor family protein"/>
    <property type="match status" value="1"/>
</dbReference>
<keyword evidence="1 4" id="KW-0732">Signal</keyword>
<keyword evidence="2" id="KW-1015">Disulfide bond</keyword>
<dbReference type="InterPro" id="IPR006501">
    <property type="entry name" value="Pectinesterase_inhib_dom"/>
</dbReference>
<evidence type="ECO:0000256" key="2">
    <source>
        <dbReference type="ARBA" id="ARBA00023157"/>
    </source>
</evidence>
<feature type="domain" description="Pectinesterase inhibitor" evidence="5">
    <location>
        <begin position="26"/>
        <end position="177"/>
    </location>
</feature>
<evidence type="ECO:0000256" key="1">
    <source>
        <dbReference type="ARBA" id="ARBA00022729"/>
    </source>
</evidence>
<sequence>MVIPHHYLIFLVFFIVNYTSLAATNKPTQLVDTVCKQVSNYTFCVDSLSSDPRTRSADQEQLLFIAFQVACSTALGTRDYIAEQLKNLNAPPPHNVTRDVRLSHLQKCSRDYDKAVSYLEVNNDNSNFDAALQLADLAGEAARVADHCQAAFGRTASPTLTRRNRDLKLLCEICIAIADMFVVWV</sequence>
<dbReference type="EMBL" id="JAKUCV010005829">
    <property type="protein sequence ID" value="KAJ4829677.1"/>
    <property type="molecule type" value="Genomic_DNA"/>
</dbReference>
<evidence type="ECO:0000313" key="6">
    <source>
        <dbReference type="EMBL" id="KAJ4829677.1"/>
    </source>
</evidence>
<dbReference type="PANTHER" id="PTHR35357:SF8">
    <property type="entry name" value="OS01G0111000 PROTEIN"/>
    <property type="match status" value="1"/>
</dbReference>
<dbReference type="SUPFAM" id="SSF101148">
    <property type="entry name" value="Plant invertase/pectin methylesterase inhibitor"/>
    <property type="match status" value="1"/>
</dbReference>
<dbReference type="PANTHER" id="PTHR35357">
    <property type="entry name" value="OS02G0537100 PROTEIN"/>
    <property type="match status" value="1"/>
</dbReference>
<dbReference type="GO" id="GO:0004857">
    <property type="term" value="F:enzyme inhibitor activity"/>
    <property type="evidence" value="ECO:0007669"/>
    <property type="project" value="InterPro"/>
</dbReference>
<comment type="caution">
    <text evidence="6">The sequence shown here is derived from an EMBL/GenBank/DDBJ whole genome shotgun (WGS) entry which is preliminary data.</text>
</comment>
<protein>
    <recommendedName>
        <fullName evidence="5">Pectinesterase inhibitor domain-containing protein</fullName>
    </recommendedName>
</protein>
<reference evidence="6" key="2">
    <citation type="journal article" date="2023" name="Plants (Basel)">
        <title>Annotation of the Turnera subulata (Passifloraceae) Draft Genome Reveals the S-Locus Evolved after the Divergence of Turneroideae from Passifloroideae in a Stepwise Manner.</title>
        <authorList>
            <person name="Henning P.M."/>
            <person name="Roalson E.H."/>
            <person name="Mir W."/>
            <person name="McCubbin A.G."/>
            <person name="Shore J.S."/>
        </authorList>
    </citation>
    <scope>NUCLEOTIDE SEQUENCE</scope>
    <source>
        <strain evidence="6">F60SS</strain>
    </source>
</reference>
<keyword evidence="7" id="KW-1185">Reference proteome</keyword>
<feature type="chain" id="PRO_5040421129" description="Pectinesterase inhibitor domain-containing protein" evidence="4">
    <location>
        <begin position="23"/>
        <end position="185"/>
    </location>
</feature>
<dbReference type="InterPro" id="IPR035513">
    <property type="entry name" value="Invertase/methylesterase_inhib"/>
</dbReference>
<evidence type="ECO:0000259" key="5">
    <source>
        <dbReference type="SMART" id="SM00856"/>
    </source>
</evidence>
<dbReference type="AlphaFoldDB" id="A0A9Q0FE48"/>
<dbReference type="CDD" id="cd14859">
    <property type="entry name" value="PMEI_like"/>
    <property type="match status" value="1"/>
</dbReference>
<dbReference type="Proteomes" id="UP001141552">
    <property type="component" value="Unassembled WGS sequence"/>
</dbReference>
<evidence type="ECO:0000256" key="4">
    <source>
        <dbReference type="SAM" id="SignalP"/>
    </source>
</evidence>
<proteinExistence type="inferred from homology"/>
<reference evidence="6" key="1">
    <citation type="submission" date="2022-02" db="EMBL/GenBank/DDBJ databases">
        <authorList>
            <person name="Henning P.M."/>
            <person name="McCubbin A.G."/>
            <person name="Shore J.S."/>
        </authorList>
    </citation>
    <scope>NUCLEOTIDE SEQUENCE</scope>
    <source>
        <strain evidence="6">F60SS</strain>
        <tissue evidence="6">Leaves</tissue>
    </source>
</reference>
<name>A0A9Q0FE48_9ROSI</name>